<reference evidence="2" key="1">
    <citation type="submission" date="2022-07" db="EMBL/GenBank/DDBJ databases">
        <title>Complete Genome Sequence of the Radioresistant Bacterium Deinococcus aetherius ST0316, Isolated from the Air Dust collected in Lower Stratosphere above Japan.</title>
        <authorList>
            <person name="Satoh K."/>
            <person name="Hagiwara K."/>
            <person name="Katsumata K."/>
            <person name="Kubo A."/>
            <person name="Yokobori S."/>
            <person name="Yamagishi A."/>
            <person name="Oono Y."/>
            <person name="Narumi I."/>
        </authorList>
    </citation>
    <scope>NUCLEOTIDE SEQUENCE</scope>
    <source>
        <strain evidence="2">ST0316</strain>
    </source>
</reference>
<dbReference type="EMBL" id="AP026560">
    <property type="protein sequence ID" value="BDP41039.1"/>
    <property type="molecule type" value="Genomic_DNA"/>
</dbReference>
<dbReference type="InterPro" id="IPR041657">
    <property type="entry name" value="HTH_17"/>
</dbReference>
<dbReference type="RefSeq" id="WP_264776828.1">
    <property type="nucleotide sequence ID" value="NZ_BAABDW010000081.1"/>
</dbReference>
<dbReference type="NCBIfam" id="TIGR01764">
    <property type="entry name" value="excise"/>
    <property type="match status" value="1"/>
</dbReference>
<gene>
    <name evidence="2" type="ORF">DAETH_10080</name>
</gene>
<proteinExistence type="predicted"/>
<keyword evidence="3" id="KW-1185">Reference proteome</keyword>
<sequence length="65" mass="7403">MTQLIDNQDPPQRLTIPFEEARLLVGVGRNTMYRLLNNGTIRCVRAGRKILIPLSAIEEFINGKH</sequence>
<dbReference type="InterPro" id="IPR010093">
    <property type="entry name" value="SinI_DNA-bd"/>
</dbReference>
<accession>A0ABM8ABA2</accession>
<feature type="domain" description="Helix-turn-helix" evidence="1">
    <location>
        <begin position="19"/>
        <end position="64"/>
    </location>
</feature>
<evidence type="ECO:0000313" key="3">
    <source>
        <dbReference type="Proteomes" id="UP001064971"/>
    </source>
</evidence>
<dbReference type="Pfam" id="PF12728">
    <property type="entry name" value="HTH_17"/>
    <property type="match status" value="1"/>
</dbReference>
<evidence type="ECO:0000259" key="1">
    <source>
        <dbReference type="Pfam" id="PF12728"/>
    </source>
</evidence>
<protein>
    <recommendedName>
        <fullName evidence="1">Helix-turn-helix domain-containing protein</fullName>
    </recommendedName>
</protein>
<dbReference type="Proteomes" id="UP001064971">
    <property type="component" value="Chromosome"/>
</dbReference>
<evidence type="ECO:0000313" key="2">
    <source>
        <dbReference type="EMBL" id="BDP41039.1"/>
    </source>
</evidence>
<name>A0ABM8ABA2_9DEIO</name>
<organism evidence="2 3">
    <name type="scientific">Deinococcus aetherius</name>
    <dbReference type="NCBI Taxonomy" id="200252"/>
    <lineage>
        <taxon>Bacteria</taxon>
        <taxon>Thermotogati</taxon>
        <taxon>Deinococcota</taxon>
        <taxon>Deinococci</taxon>
        <taxon>Deinococcales</taxon>
        <taxon>Deinococcaceae</taxon>
        <taxon>Deinococcus</taxon>
    </lineage>
</organism>